<feature type="region of interest" description="Disordered" evidence="1">
    <location>
        <begin position="71"/>
        <end position="147"/>
    </location>
</feature>
<reference evidence="2 3" key="1">
    <citation type="journal article" date="2024" name="Front Chem Biol">
        <title>Unveiling the potential of Daldinia eschscholtzii MFLUCC 19-0629 through bioactivity and bioinformatics studies for enhanced sustainable agriculture production.</title>
        <authorList>
            <person name="Brooks S."/>
            <person name="Weaver J.A."/>
            <person name="Klomchit A."/>
            <person name="Alharthi S.A."/>
            <person name="Onlamun T."/>
            <person name="Nurani R."/>
            <person name="Vong T.K."/>
            <person name="Alberti F."/>
            <person name="Greco C."/>
        </authorList>
    </citation>
    <scope>NUCLEOTIDE SEQUENCE [LARGE SCALE GENOMIC DNA]</scope>
    <source>
        <strain evidence="2">MFLUCC 19-0629</strain>
    </source>
</reference>
<sequence>MSSKATPNREAQPQLTAREMEILAMAWQCIEGGPKINYDKLAKLAPFKNVTTARACFTPIKKKLALASGELAAAQTGEPSTPTKGSGKRKAGAEKTPRSGKKAKASSKIHSGFEDDNDDEDVTHAKIKANIKADMEAEENEDAEGLA</sequence>
<proteinExistence type="predicted"/>
<evidence type="ECO:0000313" key="2">
    <source>
        <dbReference type="EMBL" id="KAK6953771.1"/>
    </source>
</evidence>
<comment type="caution">
    <text evidence="2">The sequence shown here is derived from an EMBL/GenBank/DDBJ whole genome shotgun (WGS) entry which is preliminary data.</text>
</comment>
<dbReference type="AlphaFoldDB" id="A0AAX6MNK8"/>
<evidence type="ECO:0000313" key="3">
    <source>
        <dbReference type="Proteomes" id="UP001369815"/>
    </source>
</evidence>
<protein>
    <submittedName>
        <fullName evidence="2">Uncharacterized protein</fullName>
    </submittedName>
</protein>
<evidence type="ECO:0000256" key="1">
    <source>
        <dbReference type="SAM" id="MobiDB-lite"/>
    </source>
</evidence>
<dbReference type="EMBL" id="JBANMG010000004">
    <property type="protein sequence ID" value="KAK6953771.1"/>
    <property type="molecule type" value="Genomic_DNA"/>
</dbReference>
<dbReference type="Proteomes" id="UP001369815">
    <property type="component" value="Unassembled WGS sequence"/>
</dbReference>
<feature type="compositionally biased region" description="Basic residues" evidence="1">
    <location>
        <begin position="98"/>
        <end position="107"/>
    </location>
</feature>
<feature type="compositionally biased region" description="Acidic residues" evidence="1">
    <location>
        <begin position="136"/>
        <end position="147"/>
    </location>
</feature>
<gene>
    <name evidence="2" type="ORF">Daesc_003733</name>
</gene>
<accession>A0AAX6MNK8</accession>
<name>A0AAX6MNK8_9PEZI</name>
<organism evidence="2 3">
    <name type="scientific">Daldinia eschscholtzii</name>
    <dbReference type="NCBI Taxonomy" id="292717"/>
    <lineage>
        <taxon>Eukaryota</taxon>
        <taxon>Fungi</taxon>
        <taxon>Dikarya</taxon>
        <taxon>Ascomycota</taxon>
        <taxon>Pezizomycotina</taxon>
        <taxon>Sordariomycetes</taxon>
        <taxon>Xylariomycetidae</taxon>
        <taxon>Xylariales</taxon>
        <taxon>Hypoxylaceae</taxon>
        <taxon>Daldinia</taxon>
    </lineage>
</organism>
<keyword evidence="3" id="KW-1185">Reference proteome</keyword>